<evidence type="ECO:0000313" key="6">
    <source>
        <dbReference type="EMBL" id="MBW8683706.1"/>
    </source>
</evidence>
<evidence type="ECO:0000256" key="4">
    <source>
        <dbReference type="SAM" id="Coils"/>
    </source>
</evidence>
<dbReference type="Proteomes" id="UP000812961">
    <property type="component" value="Unassembled WGS sequence"/>
</dbReference>
<dbReference type="EMBL" id="JAICCF010000001">
    <property type="protein sequence ID" value="MBW8683706.1"/>
    <property type="molecule type" value="Genomic_DNA"/>
</dbReference>
<dbReference type="SMART" id="SM00342">
    <property type="entry name" value="HTH_ARAC"/>
    <property type="match status" value="1"/>
</dbReference>
<evidence type="ECO:0000256" key="1">
    <source>
        <dbReference type="ARBA" id="ARBA00023015"/>
    </source>
</evidence>
<accession>A0ABS7G8C4</accession>
<feature type="domain" description="HTH araC/xylS-type" evidence="5">
    <location>
        <begin position="236"/>
        <end position="332"/>
    </location>
</feature>
<dbReference type="Pfam" id="PF12833">
    <property type="entry name" value="HTH_18"/>
    <property type="match status" value="1"/>
</dbReference>
<dbReference type="Gene3D" id="1.10.10.60">
    <property type="entry name" value="Homeodomain-like"/>
    <property type="match status" value="1"/>
</dbReference>
<reference evidence="6 7" key="1">
    <citation type="submission" date="2021-08" db="EMBL/GenBank/DDBJ databases">
        <title>The genome sequence of Chitinophaga sp. B61.</title>
        <authorList>
            <person name="Zhang X."/>
        </authorList>
    </citation>
    <scope>NUCLEOTIDE SEQUENCE [LARGE SCALE GENOMIC DNA]</scope>
    <source>
        <strain evidence="6 7">B61</strain>
    </source>
</reference>
<evidence type="ECO:0000259" key="5">
    <source>
        <dbReference type="PROSITE" id="PS01124"/>
    </source>
</evidence>
<comment type="caution">
    <text evidence="6">The sequence shown here is derived from an EMBL/GenBank/DDBJ whole genome shotgun (WGS) entry which is preliminary data.</text>
</comment>
<dbReference type="SUPFAM" id="SSF46689">
    <property type="entry name" value="Homeodomain-like"/>
    <property type="match status" value="1"/>
</dbReference>
<keyword evidence="4" id="KW-0175">Coiled coil</keyword>
<gene>
    <name evidence="6" type="ORF">K1Y79_05110</name>
</gene>
<keyword evidence="1" id="KW-0805">Transcription regulation</keyword>
<dbReference type="InterPro" id="IPR018060">
    <property type="entry name" value="HTH_AraC"/>
</dbReference>
<evidence type="ECO:0000313" key="7">
    <source>
        <dbReference type="Proteomes" id="UP000812961"/>
    </source>
</evidence>
<dbReference type="RefSeq" id="WP_220248918.1">
    <property type="nucleotide sequence ID" value="NZ_JAICCF010000001.1"/>
</dbReference>
<keyword evidence="2" id="KW-0238">DNA-binding</keyword>
<keyword evidence="3" id="KW-0804">Transcription</keyword>
<keyword evidence="7" id="KW-1185">Reference proteome</keyword>
<evidence type="ECO:0000256" key="3">
    <source>
        <dbReference type="ARBA" id="ARBA00023163"/>
    </source>
</evidence>
<dbReference type="InterPro" id="IPR009057">
    <property type="entry name" value="Homeodomain-like_sf"/>
</dbReference>
<dbReference type="PANTHER" id="PTHR43280">
    <property type="entry name" value="ARAC-FAMILY TRANSCRIPTIONAL REGULATOR"/>
    <property type="match status" value="1"/>
</dbReference>
<name>A0ABS7G8C4_9BACT</name>
<dbReference type="PROSITE" id="PS01124">
    <property type="entry name" value="HTH_ARAC_FAMILY_2"/>
    <property type="match status" value="1"/>
</dbReference>
<organism evidence="6 7">
    <name type="scientific">Chitinophaga rhizophila</name>
    <dbReference type="NCBI Taxonomy" id="2866212"/>
    <lineage>
        <taxon>Bacteria</taxon>
        <taxon>Pseudomonadati</taxon>
        <taxon>Bacteroidota</taxon>
        <taxon>Chitinophagia</taxon>
        <taxon>Chitinophagales</taxon>
        <taxon>Chitinophagaceae</taxon>
        <taxon>Chitinophaga</taxon>
    </lineage>
</organism>
<evidence type="ECO:0000256" key="2">
    <source>
        <dbReference type="ARBA" id="ARBA00023125"/>
    </source>
</evidence>
<dbReference type="PANTHER" id="PTHR43280:SF2">
    <property type="entry name" value="HTH-TYPE TRANSCRIPTIONAL REGULATOR EXSA"/>
    <property type="match status" value="1"/>
</dbReference>
<feature type="coiled-coil region" evidence="4">
    <location>
        <begin position="144"/>
        <end position="171"/>
    </location>
</feature>
<sequence length="332" mass="38834">MYLFSAASIEFFRELRTPSDVPVRFASKIMHHSCKVLHGDQHKTIFLQRLPAGPYEVFEHHVICVAPEKEILPTPLTPSLHLHISMDDNEVDAYVNGREGVALRPCEVNLFYLEEINIAVLPQGKHWFFHFAFTNDTLFGILQKKAFRGLLKKLQKKVKQVEELMGGMINEPAQVSMDAYFMMLIHEIRHCSFNELATIFYREKKCQLMLEHFLRQLLYANELKMELTDQQIITLDCVKEYIKLNSHRSVNSRQLSEQFNMSPNFLEKAFRQLNGISIRSFIHMYRMEYATKLLSIKDMPVESIARLTGFRNYAALNLAFYKYFGCDTTVFR</sequence>
<proteinExistence type="predicted"/>
<protein>
    <submittedName>
        <fullName evidence="6">AraC family transcriptional regulator</fullName>
    </submittedName>
</protein>